<keyword evidence="5" id="KW-0509">mRNA transport</keyword>
<evidence type="ECO:0000256" key="3">
    <source>
        <dbReference type="ARBA" id="ARBA00022448"/>
    </source>
</evidence>
<evidence type="ECO:0000256" key="6">
    <source>
        <dbReference type="ARBA" id="ARBA00022884"/>
    </source>
</evidence>
<keyword evidence="3" id="KW-0813">Transport</keyword>
<feature type="region of interest" description="Disordered" evidence="12">
    <location>
        <begin position="1"/>
        <end position="23"/>
    </location>
</feature>
<dbReference type="GO" id="GO:0005846">
    <property type="term" value="C:nuclear cap binding complex"/>
    <property type="evidence" value="ECO:0007669"/>
    <property type="project" value="InterPro"/>
</dbReference>
<keyword evidence="8" id="KW-0508">mRNA splicing</keyword>
<dbReference type="Pfam" id="PF02854">
    <property type="entry name" value="MIF4G"/>
    <property type="match status" value="1"/>
</dbReference>
<dbReference type="Pfam" id="PF09088">
    <property type="entry name" value="MIF4G_like"/>
    <property type="match status" value="1"/>
</dbReference>
<dbReference type="EMBL" id="LT598469">
    <property type="protein sequence ID" value="SCU99696.1"/>
    <property type="molecule type" value="Genomic_DNA"/>
</dbReference>
<comment type="subcellular location">
    <subcellularLocation>
        <location evidence="1">Nucleus</location>
    </subcellularLocation>
</comment>
<dbReference type="GO" id="GO:0003729">
    <property type="term" value="F:mRNA binding"/>
    <property type="evidence" value="ECO:0007669"/>
    <property type="project" value="TreeGrafter"/>
</dbReference>
<feature type="domain" description="MIF4G" evidence="13">
    <location>
        <begin position="36"/>
        <end position="235"/>
    </location>
</feature>
<name>A0A1G4K715_9SACH</name>
<dbReference type="InterPro" id="IPR015174">
    <property type="entry name" value="MIF4G-like_typ-2"/>
</dbReference>
<dbReference type="GO" id="GO:0008380">
    <property type="term" value="P:RNA splicing"/>
    <property type="evidence" value="ECO:0007669"/>
    <property type="project" value="UniProtKB-KW"/>
</dbReference>
<keyword evidence="6" id="KW-0694">RNA-binding</keyword>
<dbReference type="InterPro" id="IPR003890">
    <property type="entry name" value="MIF4G-like_typ-3"/>
</dbReference>
<evidence type="ECO:0000256" key="10">
    <source>
        <dbReference type="ARBA" id="ARBA00030965"/>
    </source>
</evidence>
<evidence type="ECO:0000256" key="4">
    <source>
        <dbReference type="ARBA" id="ARBA00022664"/>
    </source>
</evidence>
<keyword evidence="7" id="KW-0506">mRNA capping</keyword>
<dbReference type="InterPro" id="IPR016024">
    <property type="entry name" value="ARM-type_fold"/>
</dbReference>
<accession>A0A1G4K715</accession>
<dbReference type="InterPro" id="IPR027159">
    <property type="entry name" value="CBP80"/>
</dbReference>
<keyword evidence="4" id="KW-0507">mRNA processing</keyword>
<evidence type="ECO:0000259" key="13">
    <source>
        <dbReference type="Pfam" id="PF02854"/>
    </source>
</evidence>
<feature type="domain" description="MIF4G-like type 1" evidence="14">
    <location>
        <begin position="347"/>
        <end position="531"/>
    </location>
</feature>
<dbReference type="PANTHER" id="PTHR12412">
    <property type="entry name" value="CAP BINDING PROTEIN"/>
    <property type="match status" value="1"/>
</dbReference>
<keyword evidence="17" id="KW-1185">Reference proteome</keyword>
<evidence type="ECO:0000313" key="16">
    <source>
        <dbReference type="EMBL" id="SCU99696.1"/>
    </source>
</evidence>
<evidence type="ECO:0000256" key="1">
    <source>
        <dbReference type="ARBA" id="ARBA00004123"/>
    </source>
</evidence>
<evidence type="ECO:0000256" key="9">
    <source>
        <dbReference type="ARBA" id="ARBA00023242"/>
    </source>
</evidence>
<dbReference type="PANTHER" id="PTHR12412:SF2">
    <property type="entry name" value="NUCLEAR CAP-BINDING PROTEIN SUBUNIT 1"/>
    <property type="match status" value="1"/>
</dbReference>
<dbReference type="GO" id="GO:0005634">
    <property type="term" value="C:nucleus"/>
    <property type="evidence" value="ECO:0007669"/>
    <property type="project" value="UniProtKB-SubCell"/>
</dbReference>
<evidence type="ECO:0000313" key="17">
    <source>
        <dbReference type="Proteomes" id="UP000191024"/>
    </source>
</evidence>
<dbReference type="FunFam" id="1.25.40.180:FF:000056">
    <property type="entry name" value="Sto1p"/>
    <property type="match status" value="1"/>
</dbReference>
<dbReference type="GO" id="GO:0000339">
    <property type="term" value="F:RNA cap binding"/>
    <property type="evidence" value="ECO:0007669"/>
    <property type="project" value="InterPro"/>
</dbReference>
<comment type="similarity">
    <text evidence="2">Belongs to the NCBP1 family.</text>
</comment>
<dbReference type="Gene3D" id="1.25.40.180">
    <property type="match status" value="3"/>
</dbReference>
<evidence type="ECO:0000256" key="12">
    <source>
        <dbReference type="SAM" id="MobiDB-lite"/>
    </source>
</evidence>
<dbReference type="SUPFAM" id="SSF48371">
    <property type="entry name" value="ARM repeat"/>
    <property type="match status" value="3"/>
</dbReference>
<evidence type="ECO:0000256" key="11">
    <source>
        <dbReference type="ARBA" id="ARBA00074671"/>
    </source>
</evidence>
<evidence type="ECO:0000256" key="8">
    <source>
        <dbReference type="ARBA" id="ARBA00023187"/>
    </source>
</evidence>
<sequence length="862" mass="99362">MSGGKRRRDFEEDDGYRDFRPRMPKRQRVPPVVQLCKEMMPDIKTIGESVKAFDDDIKFLSEAIINEFDNEEYFRDALLNTFYAVVTEQPQKQAAIALLTMTVNAGNPIAGKSILNFFFSKLQNWCDATIDETFEAAANETGPWNKIKLITRFLSLLSPIVLEDELLSLYRKIFDLCVLLNDLGGEKRVPLSEAIYFNMLVNIPYLFFFQKQNESLTDAVFDLLSFVESNYKVKSTDLSLTKEYNGKMPYISQQLVQMVFPAVKRVLGHDMQQLIELFPDYDRLLVEQQNMHAFNDPLNLPAVERLRLFSGLDRGFGSVDGMWKTPRTSFKVYLPSTAGDFETVVPVNTYAGMLLNDIIIDIVEGMEFNRREVARQVITLDLFFKPGIFAEPGLSIAQLVSLYEENPIITTYKIEDLAIENILSLIFKLPNVSQSFAYFYTLLVEICQNSPKAIAPVFGRAFRFFYGNLDNLDMELKLRYLDWFSIQMSNFGFSWKWNEWEADVVKFGPSFYNPRVALIKNLIRKELRLTSNRPDVEDSLTDEFKQYLDTSYVPRTDLLAFYQSFFTGFSIEEDMLKDNDLLFKQGVIPGSAYVLRLLDYFHKQPLDRNVSEIEAIFKEMQDEFNSQIPNFNRFAVTVIAQALVYSGNRSLSHANKYIGDAKNELQEFLSKIDSPDEIKERWIVEAVLRFWNSNSQNGYLIADTFKNNDIISCESILSFSLLDDNGRNWGLVDATAIESTFRILSELALRKQTSVKTYAFVYERCLQLLAETAAGLGVSEDEEIKSPIIDDETMMDLPSELPKLDLIWKYEAILGLLKSILRKYSDEFVLMQDKLITECQNNLSHHPTQALLTKWIEELVML</sequence>
<dbReference type="Proteomes" id="UP000191024">
    <property type="component" value="Chromosome G"/>
</dbReference>
<evidence type="ECO:0000259" key="14">
    <source>
        <dbReference type="Pfam" id="PF09088"/>
    </source>
</evidence>
<reference evidence="16 17" key="1">
    <citation type="submission" date="2016-03" db="EMBL/GenBank/DDBJ databases">
        <authorList>
            <person name="Devillers H."/>
        </authorList>
    </citation>
    <scope>NUCLEOTIDE SEQUENCE [LARGE SCALE GENOMIC DNA]</scope>
    <source>
        <strain evidence="16">CBS 11717</strain>
    </source>
</reference>
<dbReference type="GO" id="GO:0000184">
    <property type="term" value="P:nuclear-transcribed mRNA catabolic process, nonsense-mediated decay"/>
    <property type="evidence" value="ECO:0007669"/>
    <property type="project" value="TreeGrafter"/>
</dbReference>
<evidence type="ECO:0000259" key="15">
    <source>
        <dbReference type="Pfam" id="PF09090"/>
    </source>
</evidence>
<feature type="domain" description="MIF4G-like type 2" evidence="15">
    <location>
        <begin position="583"/>
        <end position="828"/>
    </location>
</feature>
<evidence type="ECO:0000256" key="2">
    <source>
        <dbReference type="ARBA" id="ARBA00007413"/>
    </source>
</evidence>
<dbReference type="Pfam" id="PF09090">
    <property type="entry name" value="MIF4G_like_2"/>
    <property type="match status" value="1"/>
</dbReference>
<evidence type="ECO:0000256" key="7">
    <source>
        <dbReference type="ARBA" id="ARBA00023042"/>
    </source>
</evidence>
<dbReference type="STRING" id="1230905.A0A1G4K715"/>
<gene>
    <name evidence="16" type="ORF">LAMI_0G00232G</name>
</gene>
<dbReference type="AlphaFoldDB" id="A0A1G4K715"/>
<proteinExistence type="inferred from homology"/>
<dbReference type="OrthoDB" id="10252707at2759"/>
<dbReference type="GO" id="GO:0006370">
    <property type="term" value="P:7-methylguanosine mRNA capping"/>
    <property type="evidence" value="ECO:0007669"/>
    <property type="project" value="UniProtKB-KW"/>
</dbReference>
<dbReference type="InterPro" id="IPR015172">
    <property type="entry name" value="MIF4G-like_typ-1"/>
</dbReference>
<keyword evidence="9" id="KW-0539">Nucleus</keyword>
<dbReference type="GO" id="GO:0006406">
    <property type="term" value="P:mRNA export from nucleus"/>
    <property type="evidence" value="ECO:0007669"/>
    <property type="project" value="InterPro"/>
</dbReference>
<evidence type="ECO:0000256" key="5">
    <source>
        <dbReference type="ARBA" id="ARBA00022816"/>
    </source>
</evidence>
<protein>
    <recommendedName>
        <fullName evidence="11">Nuclear cap-binding protein complex subunit 1</fullName>
    </recommendedName>
    <alternativeName>
        <fullName evidence="10">80 kDa nuclear cap-binding protein</fullName>
    </alternativeName>
</protein>
<organism evidence="16 17">
    <name type="scientific">Lachancea mirantina</name>
    <dbReference type="NCBI Taxonomy" id="1230905"/>
    <lineage>
        <taxon>Eukaryota</taxon>
        <taxon>Fungi</taxon>
        <taxon>Dikarya</taxon>
        <taxon>Ascomycota</taxon>
        <taxon>Saccharomycotina</taxon>
        <taxon>Saccharomycetes</taxon>
        <taxon>Saccharomycetales</taxon>
        <taxon>Saccharomycetaceae</taxon>
        <taxon>Lachancea</taxon>
    </lineage>
</organism>